<keyword evidence="2" id="KW-1185">Reference proteome</keyword>
<proteinExistence type="predicted"/>
<evidence type="ECO:0000313" key="2">
    <source>
        <dbReference type="Proteomes" id="UP000054190"/>
    </source>
</evidence>
<dbReference type="Proteomes" id="UP000054190">
    <property type="component" value="Unassembled WGS sequence"/>
</dbReference>
<name>A0A093FNI8_TYTAL</name>
<dbReference type="EMBL" id="KK399825">
    <property type="protein sequence ID" value="KFV59292.1"/>
    <property type="molecule type" value="Genomic_DNA"/>
</dbReference>
<organism evidence="1 2">
    <name type="scientific">Tyto alba</name>
    <name type="common">Barn owl</name>
    <dbReference type="NCBI Taxonomy" id="56313"/>
    <lineage>
        <taxon>Eukaryota</taxon>
        <taxon>Metazoa</taxon>
        <taxon>Chordata</taxon>
        <taxon>Craniata</taxon>
        <taxon>Vertebrata</taxon>
        <taxon>Euteleostomi</taxon>
        <taxon>Archelosauria</taxon>
        <taxon>Archosauria</taxon>
        <taxon>Dinosauria</taxon>
        <taxon>Saurischia</taxon>
        <taxon>Theropoda</taxon>
        <taxon>Coelurosauria</taxon>
        <taxon>Aves</taxon>
        <taxon>Neognathae</taxon>
        <taxon>Neoaves</taxon>
        <taxon>Telluraves</taxon>
        <taxon>Strigiformes</taxon>
        <taxon>Tytonidae</taxon>
        <taxon>Tyto</taxon>
    </lineage>
</organism>
<sequence length="48" mass="5943">NGFALKKGRFRLDIWKKLVMMKLVKHWNRLHRELVDVPCLETFKYRLD</sequence>
<dbReference type="AlphaFoldDB" id="A0A093FNI8"/>
<evidence type="ECO:0000313" key="1">
    <source>
        <dbReference type="EMBL" id="KFV59292.1"/>
    </source>
</evidence>
<gene>
    <name evidence="1" type="ORF">N341_12047</name>
</gene>
<accession>A0A093FNI8</accession>
<reference evidence="1 2" key="1">
    <citation type="submission" date="2014-04" db="EMBL/GenBank/DDBJ databases">
        <title>Genome evolution of avian class.</title>
        <authorList>
            <person name="Zhang G."/>
            <person name="Li C."/>
        </authorList>
    </citation>
    <scope>NUCLEOTIDE SEQUENCE [LARGE SCALE GENOMIC DNA]</scope>
    <source>
        <strain evidence="1">BGI_N341</strain>
    </source>
</reference>
<protein>
    <submittedName>
        <fullName evidence="1">Uncharacterized protein</fullName>
    </submittedName>
</protein>
<feature type="non-terminal residue" evidence="1">
    <location>
        <position position="1"/>
    </location>
</feature>
<feature type="non-terminal residue" evidence="1">
    <location>
        <position position="48"/>
    </location>
</feature>